<evidence type="ECO:0000313" key="2">
    <source>
        <dbReference type="Proteomes" id="UP000324222"/>
    </source>
</evidence>
<sequence length="51" mass="5893">MLLEWRRVIEGICSIDTMKSLYAVTHKSLFIPTNLCYKQLKIISVFTLDGC</sequence>
<reference evidence="1 2" key="1">
    <citation type="submission" date="2019-05" db="EMBL/GenBank/DDBJ databases">
        <title>Another draft genome of Portunus trituberculatus and its Hox gene families provides insights of decapod evolution.</title>
        <authorList>
            <person name="Jeong J.-H."/>
            <person name="Song I."/>
            <person name="Kim S."/>
            <person name="Choi T."/>
            <person name="Kim D."/>
            <person name="Ryu S."/>
            <person name="Kim W."/>
        </authorList>
    </citation>
    <scope>NUCLEOTIDE SEQUENCE [LARGE SCALE GENOMIC DNA]</scope>
    <source>
        <tissue evidence="1">Muscle</tissue>
    </source>
</reference>
<dbReference type="Proteomes" id="UP000324222">
    <property type="component" value="Unassembled WGS sequence"/>
</dbReference>
<keyword evidence="2" id="KW-1185">Reference proteome</keyword>
<evidence type="ECO:0000313" key="1">
    <source>
        <dbReference type="EMBL" id="MPC98682.1"/>
    </source>
</evidence>
<dbReference type="EMBL" id="VSRR010115137">
    <property type="protein sequence ID" value="MPC98682.1"/>
    <property type="molecule type" value="Genomic_DNA"/>
</dbReference>
<accession>A0A5B7JRI1</accession>
<comment type="caution">
    <text evidence="1">The sequence shown here is derived from an EMBL/GenBank/DDBJ whole genome shotgun (WGS) entry which is preliminary data.</text>
</comment>
<protein>
    <submittedName>
        <fullName evidence="1">Uncharacterized protein</fullName>
    </submittedName>
</protein>
<gene>
    <name evidence="1" type="ORF">E2C01_094062</name>
</gene>
<organism evidence="1 2">
    <name type="scientific">Portunus trituberculatus</name>
    <name type="common">Swimming crab</name>
    <name type="synonym">Neptunus trituberculatus</name>
    <dbReference type="NCBI Taxonomy" id="210409"/>
    <lineage>
        <taxon>Eukaryota</taxon>
        <taxon>Metazoa</taxon>
        <taxon>Ecdysozoa</taxon>
        <taxon>Arthropoda</taxon>
        <taxon>Crustacea</taxon>
        <taxon>Multicrustacea</taxon>
        <taxon>Malacostraca</taxon>
        <taxon>Eumalacostraca</taxon>
        <taxon>Eucarida</taxon>
        <taxon>Decapoda</taxon>
        <taxon>Pleocyemata</taxon>
        <taxon>Brachyura</taxon>
        <taxon>Eubrachyura</taxon>
        <taxon>Portunoidea</taxon>
        <taxon>Portunidae</taxon>
        <taxon>Portuninae</taxon>
        <taxon>Portunus</taxon>
    </lineage>
</organism>
<name>A0A5B7JRI1_PORTR</name>
<dbReference type="AlphaFoldDB" id="A0A5B7JRI1"/>
<proteinExistence type="predicted"/>